<feature type="signal peptide" evidence="6">
    <location>
        <begin position="1"/>
        <end position="19"/>
    </location>
</feature>
<dbReference type="RefSeq" id="WP_044158028.1">
    <property type="nucleotide sequence ID" value="NZ_CABJFV010000006.1"/>
</dbReference>
<keyword evidence="5" id="KW-0998">Cell outer membrane</keyword>
<sequence>MKKKILYIALALISLSSCNDSFLDRLPETSLVTENFFRSPSDLALFVNKLYLSESPKYWDPGTDNVVASEKDEILDLIRGNITPETVGGWYWGQIRELNYFLDNADKAQGSQELINHYIGIVRMLRGLEYYERIVKRYSDGPWYEHVLKDTDTELLMKTQDPRTFIVDKIMEDLEFGVQNILPDIKDRTVYNKWYAYGLLARIALHEGTFRKYHDELELQSSADQFLEKAVNACEKIMANTTDFGIYTDGGIDAYGNMFISNNLSKCKEILLFKDFSYDLNIKHDVAMNVFSYNTDLSRSLMESYLIKKDGKAVPFSSIDNYKTKTFMETFEDRDPRYRQTFMYPGYIRPGDAKPFIPNLNLGGYTQIKFVPQDPQQNQWGCSYNDLPLMRLGEILLIYAEAKAELGTLTQADLDKSINQLRDRVGMPHMVLSELTIDPTLEQQYPNVNGNLKNAILEIRRERRVELACEGFRKDDILRWKVGKLLEMPQGVYIAELNTVFDVTGDGVTDVGVFLNKESVKPIYKKKVLYYLEEQGEKTSISLSEGDHGYIILTNDITNPKKFIEPQYYYYPIPKTQFTYNPNLRQTIFWDK</sequence>
<reference evidence="8 9" key="1">
    <citation type="submission" date="2018-08" db="EMBL/GenBank/DDBJ databases">
        <title>A genome reference for cultivated species of the human gut microbiota.</title>
        <authorList>
            <person name="Zou Y."/>
            <person name="Xue W."/>
            <person name="Luo G."/>
        </authorList>
    </citation>
    <scope>NUCLEOTIDE SEQUENCE [LARGE SCALE GENOMIC DNA]</scope>
    <source>
        <strain evidence="8 9">AM40-30BH</strain>
    </source>
</reference>
<evidence type="ECO:0000256" key="5">
    <source>
        <dbReference type="ARBA" id="ARBA00023237"/>
    </source>
</evidence>
<evidence type="ECO:0000256" key="4">
    <source>
        <dbReference type="ARBA" id="ARBA00023136"/>
    </source>
</evidence>
<evidence type="ECO:0000256" key="3">
    <source>
        <dbReference type="ARBA" id="ARBA00022729"/>
    </source>
</evidence>
<evidence type="ECO:0000256" key="1">
    <source>
        <dbReference type="ARBA" id="ARBA00004442"/>
    </source>
</evidence>
<accession>A0A413VPK9</accession>
<feature type="chain" id="PRO_5019278474" evidence="6">
    <location>
        <begin position="20"/>
        <end position="592"/>
    </location>
</feature>
<dbReference type="InterPro" id="IPR011990">
    <property type="entry name" value="TPR-like_helical_dom_sf"/>
</dbReference>
<comment type="subcellular location">
    <subcellularLocation>
        <location evidence="1">Cell outer membrane</location>
    </subcellularLocation>
</comment>
<dbReference type="InterPro" id="IPR012944">
    <property type="entry name" value="SusD_RagB_dom"/>
</dbReference>
<evidence type="ECO:0000313" key="9">
    <source>
        <dbReference type="Proteomes" id="UP000284379"/>
    </source>
</evidence>
<dbReference type="Pfam" id="PF07980">
    <property type="entry name" value="SusD_RagB"/>
    <property type="match status" value="1"/>
</dbReference>
<organism evidence="8 9">
    <name type="scientific">Bacteroides nordii</name>
    <dbReference type="NCBI Taxonomy" id="291645"/>
    <lineage>
        <taxon>Bacteria</taxon>
        <taxon>Pseudomonadati</taxon>
        <taxon>Bacteroidota</taxon>
        <taxon>Bacteroidia</taxon>
        <taxon>Bacteroidales</taxon>
        <taxon>Bacteroidaceae</taxon>
        <taxon>Bacteroides</taxon>
    </lineage>
</organism>
<dbReference type="SUPFAM" id="SSF48452">
    <property type="entry name" value="TPR-like"/>
    <property type="match status" value="1"/>
</dbReference>
<gene>
    <name evidence="8" type="ORF">DW888_10160</name>
</gene>
<dbReference type="GO" id="GO:0009279">
    <property type="term" value="C:cell outer membrane"/>
    <property type="evidence" value="ECO:0007669"/>
    <property type="project" value="UniProtKB-SubCell"/>
</dbReference>
<comment type="caution">
    <text evidence="8">The sequence shown here is derived from an EMBL/GenBank/DDBJ whole genome shotgun (WGS) entry which is preliminary data.</text>
</comment>
<keyword evidence="3 6" id="KW-0732">Signal</keyword>
<dbReference type="GeneID" id="69504252"/>
<dbReference type="AlphaFoldDB" id="A0A413VPK9"/>
<evidence type="ECO:0000256" key="6">
    <source>
        <dbReference type="SAM" id="SignalP"/>
    </source>
</evidence>
<protein>
    <submittedName>
        <fullName evidence="8">RagB/SusD family nutrient uptake outer membrane protein</fullName>
    </submittedName>
</protein>
<dbReference type="Gene3D" id="1.25.40.390">
    <property type="match status" value="1"/>
</dbReference>
<dbReference type="EMBL" id="QSGO01000006">
    <property type="protein sequence ID" value="RHB35472.1"/>
    <property type="molecule type" value="Genomic_DNA"/>
</dbReference>
<evidence type="ECO:0000259" key="7">
    <source>
        <dbReference type="Pfam" id="PF07980"/>
    </source>
</evidence>
<name>A0A413VPK9_9BACE</name>
<proteinExistence type="inferred from homology"/>
<keyword evidence="4" id="KW-0472">Membrane</keyword>
<evidence type="ECO:0000313" key="8">
    <source>
        <dbReference type="EMBL" id="RHB35472.1"/>
    </source>
</evidence>
<evidence type="ECO:0000256" key="2">
    <source>
        <dbReference type="ARBA" id="ARBA00006275"/>
    </source>
</evidence>
<dbReference type="PROSITE" id="PS51257">
    <property type="entry name" value="PROKAR_LIPOPROTEIN"/>
    <property type="match status" value="1"/>
</dbReference>
<feature type="domain" description="RagB/SusD" evidence="7">
    <location>
        <begin position="297"/>
        <end position="590"/>
    </location>
</feature>
<comment type="similarity">
    <text evidence="2">Belongs to the SusD family.</text>
</comment>
<dbReference type="Proteomes" id="UP000284379">
    <property type="component" value="Unassembled WGS sequence"/>
</dbReference>